<name>A0A397WB22_PHOVU</name>
<dbReference type="InterPro" id="IPR027417">
    <property type="entry name" value="P-loop_NTPase"/>
</dbReference>
<dbReference type="InterPro" id="IPR005021">
    <property type="entry name" value="Terminase_largesu-like"/>
</dbReference>
<dbReference type="AlphaFoldDB" id="A0A397WB22"/>
<dbReference type="PANTHER" id="PTHR41287">
    <property type="match status" value="1"/>
</dbReference>
<evidence type="ECO:0000313" key="4">
    <source>
        <dbReference type="Proteomes" id="UP000261278"/>
    </source>
</evidence>
<feature type="domain" description="Terminase large subunit-like ATPase" evidence="1">
    <location>
        <begin position="74"/>
        <end position="243"/>
    </location>
</feature>
<dbReference type="InterPro" id="IPR046461">
    <property type="entry name" value="TerL_ATPase"/>
</dbReference>
<sequence>MNTKLYYEYCSRVLNGEIIAGETIKLACKRFQNDLKRDDLEFREDKVDRAIKFIGTLKHYTGKHSGKPFTLEGWQQFIIANIVGFYWKGTATRRYTSSYIEVSRKQGKTALAAALCLYYLIADGEDGAEVLLAANSKEQAKIAFGMCSKFSKGLDSKGKYLTAYRADILFNLTNSKLKVLAADDSKLDGFNASFGLLDEYHAAKNSKVRDVIKSSMGMRMNPHLCTITTAGFDKTLPCYQLRTVAIEVLNGLKVDDEMFIAIYSLDADDDWRDEKNWVKCAPNLDITVTSKYIRGQVQQAINNPADEVGVKTKTLNLWCDSSNVWLPEDYIIKCSQEVDLNKFAGMDCYVGVDLAATSDLTAVAYLVVLDGTYHFKTHYYLPESALKDKADKELYKYWKQQGYLTVTSGNVTDYDYITTDMLRYADVVNIQSVGYDKYNATQWAIDSTEQGLPLEEYPQTLGNFNMPTRELERLILSGKAVIDNNEINRYCFRNVTLKSDYNGNVKPNKAVDKKKIDGTIAMIQALGMYLRTPHYTNEILTI</sequence>
<evidence type="ECO:0000259" key="2">
    <source>
        <dbReference type="Pfam" id="PF20441"/>
    </source>
</evidence>
<dbReference type="Proteomes" id="UP000261278">
    <property type="component" value="Unassembled WGS sequence"/>
</dbReference>
<proteinExistence type="predicted"/>
<comment type="caution">
    <text evidence="3">The sequence shown here is derived from an EMBL/GenBank/DDBJ whole genome shotgun (WGS) entry which is preliminary data.</text>
</comment>
<dbReference type="Gene3D" id="3.40.50.300">
    <property type="entry name" value="P-loop containing nucleotide triphosphate hydrolases"/>
    <property type="match status" value="1"/>
</dbReference>
<reference evidence="3 4" key="1">
    <citation type="submission" date="2018-08" db="EMBL/GenBank/DDBJ databases">
        <title>A genome reference for cultivated species of the human gut microbiota.</title>
        <authorList>
            <person name="Zou Y."/>
            <person name="Xue W."/>
            <person name="Luo G."/>
        </authorList>
    </citation>
    <scope>NUCLEOTIDE SEQUENCE [LARGE SCALE GENOMIC DNA]</scope>
    <source>
        <strain evidence="3 4">TF05-18</strain>
    </source>
</reference>
<dbReference type="Pfam" id="PF20441">
    <property type="entry name" value="TerL_nuclease"/>
    <property type="match status" value="1"/>
</dbReference>
<dbReference type="GO" id="GO:0004519">
    <property type="term" value="F:endonuclease activity"/>
    <property type="evidence" value="ECO:0007669"/>
    <property type="project" value="InterPro"/>
</dbReference>
<protein>
    <submittedName>
        <fullName evidence="3">Terminase large subunit</fullName>
    </submittedName>
</protein>
<gene>
    <name evidence="3" type="ORF">DXC44_12025</name>
</gene>
<dbReference type="PANTHER" id="PTHR41287:SF1">
    <property type="entry name" value="PROTEIN YMFN"/>
    <property type="match status" value="1"/>
</dbReference>
<dbReference type="InterPro" id="IPR046462">
    <property type="entry name" value="TerL_nuclease"/>
</dbReference>
<evidence type="ECO:0000259" key="1">
    <source>
        <dbReference type="Pfam" id="PF03354"/>
    </source>
</evidence>
<accession>A0A397WB22</accession>
<dbReference type="EMBL" id="QSSN01000013">
    <property type="protein sequence ID" value="RGL85267.1"/>
    <property type="molecule type" value="Genomic_DNA"/>
</dbReference>
<evidence type="ECO:0000313" key="3">
    <source>
        <dbReference type="EMBL" id="RGL85267.1"/>
    </source>
</evidence>
<organism evidence="3 4">
    <name type="scientific">Phocaeicola vulgatus</name>
    <name type="common">Bacteroides vulgatus</name>
    <dbReference type="NCBI Taxonomy" id="821"/>
    <lineage>
        <taxon>Bacteria</taxon>
        <taxon>Pseudomonadati</taxon>
        <taxon>Bacteroidota</taxon>
        <taxon>Bacteroidia</taxon>
        <taxon>Bacteroidales</taxon>
        <taxon>Bacteroidaceae</taxon>
        <taxon>Phocaeicola</taxon>
    </lineage>
</organism>
<dbReference type="RefSeq" id="WP_117678202.1">
    <property type="nucleotide sequence ID" value="NZ_CP096965.1"/>
</dbReference>
<dbReference type="Pfam" id="PF03354">
    <property type="entry name" value="TerL_ATPase"/>
    <property type="match status" value="1"/>
</dbReference>
<feature type="domain" description="Terminase large subunit-like endonuclease" evidence="2">
    <location>
        <begin position="255"/>
        <end position="529"/>
    </location>
</feature>